<feature type="signal peptide" evidence="5">
    <location>
        <begin position="1"/>
        <end position="19"/>
    </location>
</feature>
<dbReference type="InterPro" id="IPR002491">
    <property type="entry name" value="ABC_transptr_periplasmic_BD"/>
</dbReference>
<dbReference type="Proteomes" id="UP001597458">
    <property type="component" value="Unassembled WGS sequence"/>
</dbReference>
<gene>
    <name evidence="7" type="ORF">ACFSTF_02620</name>
</gene>
<evidence type="ECO:0000256" key="3">
    <source>
        <dbReference type="ARBA" id="ARBA00022448"/>
    </source>
</evidence>
<dbReference type="CDD" id="cd01140">
    <property type="entry name" value="FatB"/>
    <property type="match status" value="1"/>
</dbReference>
<dbReference type="InterPro" id="IPR051313">
    <property type="entry name" value="Bact_iron-sidero_bind"/>
</dbReference>
<keyword evidence="4 5" id="KW-0732">Signal</keyword>
<proteinExistence type="inferred from homology"/>
<dbReference type="InterPro" id="IPR033870">
    <property type="entry name" value="FatB"/>
</dbReference>
<dbReference type="Gene3D" id="3.40.50.1980">
    <property type="entry name" value="Nitrogenase molybdenum iron protein domain"/>
    <property type="match status" value="2"/>
</dbReference>
<evidence type="ECO:0000256" key="4">
    <source>
        <dbReference type="ARBA" id="ARBA00022729"/>
    </source>
</evidence>
<dbReference type="Pfam" id="PF01497">
    <property type="entry name" value="Peripla_BP_2"/>
    <property type="match status" value="1"/>
</dbReference>
<feature type="domain" description="Fe/B12 periplasmic-binding" evidence="6">
    <location>
        <begin position="49"/>
        <end position="308"/>
    </location>
</feature>
<evidence type="ECO:0000256" key="2">
    <source>
        <dbReference type="ARBA" id="ARBA00008814"/>
    </source>
</evidence>
<organism evidence="7 8">
    <name type="scientific">Terrilactibacillus laevilacticus</name>
    <dbReference type="NCBI Taxonomy" id="1380157"/>
    <lineage>
        <taxon>Bacteria</taxon>
        <taxon>Bacillati</taxon>
        <taxon>Bacillota</taxon>
        <taxon>Bacilli</taxon>
        <taxon>Bacillales</taxon>
        <taxon>Bacillaceae</taxon>
        <taxon>Terrilactibacillus</taxon>
    </lineage>
</organism>
<dbReference type="PROSITE" id="PS51257">
    <property type="entry name" value="PROKAR_LIPOPROTEIN"/>
    <property type="match status" value="1"/>
</dbReference>
<dbReference type="PANTHER" id="PTHR30532">
    <property type="entry name" value="IRON III DICITRATE-BINDING PERIPLASMIC PROTEIN"/>
    <property type="match status" value="1"/>
</dbReference>
<comment type="subcellular location">
    <subcellularLocation>
        <location evidence="1">Cell membrane</location>
        <topology evidence="1">Lipid-anchor</topology>
    </subcellularLocation>
</comment>
<dbReference type="PANTHER" id="PTHR30532:SF28">
    <property type="entry name" value="PETROBACTIN-BINDING PROTEIN YCLQ"/>
    <property type="match status" value="1"/>
</dbReference>
<evidence type="ECO:0000256" key="5">
    <source>
        <dbReference type="SAM" id="SignalP"/>
    </source>
</evidence>
<evidence type="ECO:0000256" key="1">
    <source>
        <dbReference type="ARBA" id="ARBA00004193"/>
    </source>
</evidence>
<comment type="caution">
    <text evidence="7">The sequence shown here is derived from an EMBL/GenBank/DDBJ whole genome shotgun (WGS) entry which is preliminary data.</text>
</comment>
<evidence type="ECO:0000259" key="6">
    <source>
        <dbReference type="PROSITE" id="PS50983"/>
    </source>
</evidence>
<evidence type="ECO:0000313" key="8">
    <source>
        <dbReference type="Proteomes" id="UP001597458"/>
    </source>
</evidence>
<feature type="chain" id="PRO_5046283003" evidence="5">
    <location>
        <begin position="20"/>
        <end position="308"/>
    </location>
</feature>
<sequence>MKKIITMAFLAIIMIVATACGNSSQEPKGETISVKGTNGTVKVPKNPKKIVVLDYGILDTLDKLGETDKIVGIPQQKVPAYLKKFKDEKYTNLGSLKEVDLEKINSLAPDLIISSNRLADLNDKLKKIAPTVQFTVNDKDFLNSFKSNMTELASIFGKEDQAKKEVDQLNKKIDALKSKVPTDKKVLTIMANEGKASAFGSNSRYGLIYDVFGFKSADDQIEASPHGQSVSNEYISQKNPDYLFVVDRSAVVDGKPSAKKVIENELVQKTNAYKEKHVVYLNPEVWYFAGGGLESLNIMIDEVQKGIE</sequence>
<name>A0ABW5PN95_9BACI</name>
<accession>A0ABW5PN95</accession>
<dbReference type="PROSITE" id="PS50983">
    <property type="entry name" value="FE_B12_PBP"/>
    <property type="match status" value="1"/>
</dbReference>
<dbReference type="SUPFAM" id="SSF53807">
    <property type="entry name" value="Helical backbone' metal receptor"/>
    <property type="match status" value="1"/>
</dbReference>
<reference evidence="8" key="1">
    <citation type="journal article" date="2019" name="Int. J. Syst. Evol. Microbiol.">
        <title>The Global Catalogue of Microorganisms (GCM) 10K type strain sequencing project: providing services to taxonomists for standard genome sequencing and annotation.</title>
        <authorList>
            <consortium name="The Broad Institute Genomics Platform"/>
            <consortium name="The Broad Institute Genome Sequencing Center for Infectious Disease"/>
            <person name="Wu L."/>
            <person name="Ma J."/>
        </authorList>
    </citation>
    <scope>NUCLEOTIDE SEQUENCE [LARGE SCALE GENOMIC DNA]</scope>
    <source>
        <strain evidence="8">TISTR 2241</strain>
    </source>
</reference>
<comment type="similarity">
    <text evidence="2">Belongs to the bacterial solute-binding protein 8 family.</text>
</comment>
<keyword evidence="3" id="KW-0813">Transport</keyword>
<evidence type="ECO:0000313" key="7">
    <source>
        <dbReference type="EMBL" id="MFD2616205.1"/>
    </source>
</evidence>
<keyword evidence="8" id="KW-1185">Reference proteome</keyword>
<dbReference type="EMBL" id="JBHUMR010000007">
    <property type="protein sequence ID" value="MFD2616205.1"/>
    <property type="molecule type" value="Genomic_DNA"/>
</dbReference>
<protein>
    <submittedName>
        <fullName evidence="7">Siderophore ABC transporter substrate-binding protein</fullName>
    </submittedName>
</protein>
<dbReference type="RefSeq" id="WP_141189647.1">
    <property type="nucleotide sequence ID" value="NZ_JBHUMR010000007.1"/>
</dbReference>